<dbReference type="STRING" id="40148.A0A0D9Z8F5"/>
<evidence type="ECO:0000313" key="1">
    <source>
        <dbReference type="EnsemblPlants" id="OGLUM03G20920.1"/>
    </source>
</evidence>
<reference evidence="1" key="1">
    <citation type="submission" date="2015-04" db="UniProtKB">
        <authorList>
            <consortium name="EnsemblPlants"/>
        </authorList>
    </citation>
    <scope>IDENTIFICATION</scope>
</reference>
<dbReference type="HOGENOM" id="CLU_1941479_0_0_1"/>
<sequence length="145" mass="15742">MDDATSSLSHAPSAPKSLRMATLALCVQTLLQLSGGGVAAISGGTNDGSERWGYVQVRPSTRAIDRFLPFRKPSQAHLFWWYYRSPHLVKVDGGIIVEVEVDVGVDGGIIVEVEVDDSIILNGEVSVDDDIIIEVVDIIGRHRMV</sequence>
<keyword evidence="2" id="KW-1185">Reference proteome</keyword>
<proteinExistence type="predicted"/>
<accession>A0A0D9Z8F5</accession>
<dbReference type="Proteomes" id="UP000026961">
    <property type="component" value="Chromosome 3"/>
</dbReference>
<evidence type="ECO:0000313" key="2">
    <source>
        <dbReference type="Proteomes" id="UP000026961"/>
    </source>
</evidence>
<dbReference type="AlphaFoldDB" id="A0A0D9Z8F5"/>
<reference evidence="1" key="2">
    <citation type="submission" date="2018-05" db="EMBL/GenBank/DDBJ databases">
        <title>OgluRS3 (Oryza glumaepatula Reference Sequence Version 3).</title>
        <authorList>
            <person name="Zhang J."/>
            <person name="Kudrna D."/>
            <person name="Lee S."/>
            <person name="Talag J."/>
            <person name="Welchert J."/>
            <person name="Wing R.A."/>
        </authorList>
    </citation>
    <scope>NUCLEOTIDE SEQUENCE [LARGE SCALE GENOMIC DNA]</scope>
</reference>
<organism evidence="1">
    <name type="scientific">Oryza glumipatula</name>
    <dbReference type="NCBI Taxonomy" id="40148"/>
    <lineage>
        <taxon>Eukaryota</taxon>
        <taxon>Viridiplantae</taxon>
        <taxon>Streptophyta</taxon>
        <taxon>Embryophyta</taxon>
        <taxon>Tracheophyta</taxon>
        <taxon>Spermatophyta</taxon>
        <taxon>Magnoliopsida</taxon>
        <taxon>Liliopsida</taxon>
        <taxon>Poales</taxon>
        <taxon>Poaceae</taxon>
        <taxon>BOP clade</taxon>
        <taxon>Oryzoideae</taxon>
        <taxon>Oryzeae</taxon>
        <taxon>Oryzinae</taxon>
        <taxon>Oryza</taxon>
    </lineage>
</organism>
<name>A0A0D9Z8F5_9ORYZ</name>
<protein>
    <submittedName>
        <fullName evidence="1">Uncharacterized protein</fullName>
    </submittedName>
</protein>
<dbReference type="EnsemblPlants" id="OGLUM03G20920.1">
    <property type="protein sequence ID" value="OGLUM03G20920.1"/>
    <property type="gene ID" value="OGLUM03G20920"/>
</dbReference>
<dbReference type="Gramene" id="OGLUM03G20920.1">
    <property type="protein sequence ID" value="OGLUM03G20920.1"/>
    <property type="gene ID" value="OGLUM03G20920"/>
</dbReference>